<reference evidence="8" key="1">
    <citation type="journal article" date="2019" name="Int. J. Syst. Evol. Microbiol.">
        <title>The Global Catalogue of Microorganisms (GCM) 10K type strain sequencing project: providing services to taxonomists for standard genome sequencing and annotation.</title>
        <authorList>
            <consortium name="The Broad Institute Genomics Platform"/>
            <consortium name="The Broad Institute Genome Sequencing Center for Infectious Disease"/>
            <person name="Wu L."/>
            <person name="Ma J."/>
        </authorList>
    </citation>
    <scope>NUCLEOTIDE SEQUENCE [LARGE SCALE GENOMIC DNA]</scope>
    <source>
        <strain evidence="8">JCM 4586</strain>
    </source>
</reference>
<dbReference type="EMBL" id="BMUT01000009">
    <property type="protein sequence ID" value="GGX91792.1"/>
    <property type="molecule type" value="Genomic_DNA"/>
</dbReference>
<evidence type="ECO:0000256" key="6">
    <source>
        <dbReference type="RuleBase" id="RU004508"/>
    </source>
</evidence>
<evidence type="ECO:0000256" key="4">
    <source>
        <dbReference type="ARBA" id="ARBA00022898"/>
    </source>
</evidence>
<dbReference type="PIRSF" id="PIRSF000390">
    <property type="entry name" value="PLP_StrS"/>
    <property type="match status" value="1"/>
</dbReference>
<protein>
    <submittedName>
        <fullName evidence="7">Spore coat polysaccharide biosynthesis protein SpsC</fullName>
    </submittedName>
</protein>
<dbReference type="InterPro" id="IPR000653">
    <property type="entry name" value="DegT/StrS_aminotransferase"/>
</dbReference>
<dbReference type="InterPro" id="IPR015424">
    <property type="entry name" value="PyrdxlP-dep_Trfase"/>
</dbReference>
<dbReference type="Pfam" id="PF01041">
    <property type="entry name" value="DegT_DnrJ_EryC1"/>
    <property type="match status" value="1"/>
</dbReference>
<comment type="similarity">
    <text evidence="5">Belongs to the DegT/DnrJ/EryC1 family. L-glutamine:2-deoxy-scyllo-inosose/scyllo-inosose aminotransferase subfamily.</text>
</comment>
<name>A0ABQ2YR83_9ACTN</name>
<dbReference type="Proteomes" id="UP000659223">
    <property type="component" value="Unassembled WGS sequence"/>
</dbReference>
<dbReference type="Gene3D" id="3.90.1150.10">
    <property type="entry name" value="Aspartate Aminotransferase, domain 1"/>
    <property type="match status" value="1"/>
</dbReference>
<evidence type="ECO:0000256" key="2">
    <source>
        <dbReference type="ARBA" id="ARBA00022576"/>
    </source>
</evidence>
<dbReference type="Gene3D" id="3.40.640.10">
    <property type="entry name" value="Type I PLP-dependent aspartate aminotransferase-like (Major domain)"/>
    <property type="match status" value="1"/>
</dbReference>
<dbReference type="SUPFAM" id="SSF53383">
    <property type="entry name" value="PLP-dependent transferases"/>
    <property type="match status" value="1"/>
</dbReference>
<gene>
    <name evidence="7" type="primary">spsC</name>
    <name evidence="7" type="ORF">GCM10010324_41840</name>
</gene>
<dbReference type="PANTHER" id="PTHR30244">
    <property type="entry name" value="TRANSAMINASE"/>
    <property type="match status" value="1"/>
</dbReference>
<organism evidence="7 8">
    <name type="scientific">Streptomyces hiroshimensis</name>
    <dbReference type="NCBI Taxonomy" id="66424"/>
    <lineage>
        <taxon>Bacteria</taxon>
        <taxon>Bacillati</taxon>
        <taxon>Actinomycetota</taxon>
        <taxon>Actinomycetes</taxon>
        <taxon>Kitasatosporales</taxon>
        <taxon>Streptomycetaceae</taxon>
        <taxon>Streptomyces</taxon>
    </lineage>
</organism>
<comment type="cofactor">
    <cofactor evidence="1">
        <name>pyridoxal 5'-phosphate</name>
        <dbReference type="ChEBI" id="CHEBI:597326"/>
    </cofactor>
</comment>
<keyword evidence="4 6" id="KW-0663">Pyridoxal phosphate</keyword>
<evidence type="ECO:0000256" key="1">
    <source>
        <dbReference type="ARBA" id="ARBA00001933"/>
    </source>
</evidence>
<dbReference type="RefSeq" id="WP_190023256.1">
    <property type="nucleotide sequence ID" value="NZ_BMUT01000009.1"/>
</dbReference>
<keyword evidence="3" id="KW-0808">Transferase</keyword>
<dbReference type="PANTHER" id="PTHR30244:SF34">
    <property type="entry name" value="DTDP-4-AMINO-4,6-DIDEOXYGALACTOSE TRANSAMINASE"/>
    <property type="match status" value="1"/>
</dbReference>
<dbReference type="CDD" id="cd00616">
    <property type="entry name" value="AHBA_syn"/>
    <property type="match status" value="1"/>
</dbReference>
<comment type="caution">
    <text evidence="7">The sequence shown here is derived from an EMBL/GenBank/DDBJ whole genome shotgun (WGS) entry which is preliminary data.</text>
</comment>
<evidence type="ECO:0000313" key="7">
    <source>
        <dbReference type="EMBL" id="GGX91792.1"/>
    </source>
</evidence>
<evidence type="ECO:0000313" key="8">
    <source>
        <dbReference type="Proteomes" id="UP000659223"/>
    </source>
</evidence>
<evidence type="ECO:0000256" key="3">
    <source>
        <dbReference type="ARBA" id="ARBA00022679"/>
    </source>
</evidence>
<sequence length="391" mass="42328">MINLFQPQVGDAELAAVAEVFDSKWLGHGPRTKAFEAAFAERLGVAPEHVLFLNSGTAGLFLALELLDLAEGDEVVIPSMSFLAAANAIVSAGATPVFCDVDPRTMNPTWEHIEAAVTPRTKAVVVLHYGGCPGDVVEIAERCRERGLALVEDSACSVDSRVDGRAAGSFGDLAMWSFDAAKVLVTGDGGMLYVRDAERAQRARRLAYHGLVQATGLAYAKVSHRWWELEVPEVGRRVIGNDLTAAIGLVQLGRLPEFTGRRKEIVALYDRELADVEGLKTPPPLPDGHESSHYFYWVQMDARIRDQVASDLLAADVYTTFRYAPLHKVPTYKSDAELPGTEQASGETLCLPIHPGLADADVLTVVAELRKAIETRGRDLARETTDVPAAG</sequence>
<proteinExistence type="inferred from homology"/>
<dbReference type="InterPro" id="IPR015421">
    <property type="entry name" value="PyrdxlP-dep_Trfase_major"/>
</dbReference>
<dbReference type="InterPro" id="IPR015422">
    <property type="entry name" value="PyrdxlP-dep_Trfase_small"/>
</dbReference>
<keyword evidence="2" id="KW-0032">Aminotransferase</keyword>
<accession>A0ABQ2YR83</accession>
<keyword evidence="8" id="KW-1185">Reference proteome</keyword>
<evidence type="ECO:0000256" key="5">
    <source>
        <dbReference type="ARBA" id="ARBA00038398"/>
    </source>
</evidence>